<keyword evidence="9" id="KW-1185">Reference proteome</keyword>
<evidence type="ECO:0000259" key="7">
    <source>
        <dbReference type="Pfam" id="PF02687"/>
    </source>
</evidence>
<feature type="transmembrane region" description="Helical" evidence="6">
    <location>
        <begin position="7"/>
        <end position="26"/>
    </location>
</feature>
<feature type="transmembrane region" description="Helical" evidence="6">
    <location>
        <begin position="811"/>
        <end position="829"/>
    </location>
</feature>
<feature type="transmembrane region" description="Helical" evidence="6">
    <location>
        <begin position="93"/>
        <end position="113"/>
    </location>
</feature>
<dbReference type="RefSeq" id="WP_281872221.1">
    <property type="nucleotide sequence ID" value="NZ_BSBO01000003.1"/>
</dbReference>
<keyword evidence="5 6" id="KW-0472">Membrane</keyword>
<evidence type="ECO:0000313" key="8">
    <source>
        <dbReference type="EMBL" id="GLG03257.1"/>
    </source>
</evidence>
<dbReference type="Pfam" id="PF02687">
    <property type="entry name" value="FtsX"/>
    <property type="match status" value="1"/>
</dbReference>
<feature type="transmembrane region" description="Helical" evidence="6">
    <location>
        <begin position="202"/>
        <end position="223"/>
    </location>
</feature>
<evidence type="ECO:0000256" key="2">
    <source>
        <dbReference type="ARBA" id="ARBA00022475"/>
    </source>
</evidence>
<sequence>MKKAAKIWRIVLSLIVVILYSVVWQLPVGGENYNLISAWIQALQAGDYMHFWLGSSAGPTLAFCHILGTIAALLYVVRLILMLLKKEVHALDLASRAMVFLCLIACIQAANAYEGVHGTELNSEQAELMPLLFVSIASLFEYVGFRFLDEWYEQMAAYREVKRQERAAKLRRKQALYFPGRYPKELGILIWENFRSSMKDGVLLILGGIFTAIFLIVAFGVFLSSGNIPQVPGIPEWILKLQGIFTSSTVMIIFLCILLMYNLISNYTKVRNREYRTFLILGIRTRTIYLLFAVEFGISMVLSAILGILAGGGLYSVLREALQGRIVLPSFFSSYVIGWGGIAFLLTLIFSTMLNQENILRMGNSTVLYEEKEAETVPSAVWRRVIMGLVLLDVAATWYTSEAWSENKGSYLFVVLGVFLILTGVMVRSVKKARLNPKKYIKDVLWNKEWRYRFKKNRWSIYVMTVVHICVLSFAGIPLISGMITPSAEAQLPYDIVSMAYDQDMDRVEAVMEEYDVKTQIYPMVRVNSVRGNSSLEDERMVSMEQGQYIGISEDTYRALKEALGKTPENLDLKDGEIHTVYQQNVSMPARNLDYSGSRTGNYLRFGQPLLYYSVDRRHEIYTGHEEVGRERDILTGVLGEGEQEHLVVFSDEEFERGYESVRKKNEENMPVLLEQGEAAWEEYMVQNEDNLTDGPTNLILWEVPKGQYEDVVSALSFLEEEHPIDRLFDERVGNLYPKDEMIGKVKESNVRDLTTQAVAAALVFVFGLFQIYSKTQSEAGTMQEQDLFLIRLGMKGKERRKLMHRQIHRPFWISAAAGILIETVFALLTFEVRSYQTEDMLRYTAAAAVFTILYYLIWEIWLTVMERKIWKEAGNGK</sequence>
<reference evidence="8 9" key="1">
    <citation type="journal article" date="2023" name="Int. J. Syst. Evol. Microbiol.">
        <title>Sellimonas catena sp. nov., isolated from human faeces.</title>
        <authorList>
            <person name="Hisatomi A."/>
            <person name="Ohkuma M."/>
            <person name="Sakamoto M."/>
        </authorList>
    </citation>
    <scope>NUCLEOTIDE SEQUENCE [LARGE SCALE GENOMIC DNA]</scope>
    <source>
        <strain evidence="8 9">12EGH17</strain>
    </source>
</reference>
<feature type="transmembrane region" description="Helical" evidence="6">
    <location>
        <begin position="411"/>
        <end position="430"/>
    </location>
</feature>
<keyword evidence="2" id="KW-1003">Cell membrane</keyword>
<dbReference type="PANTHER" id="PTHR46795">
    <property type="entry name" value="ABC TRANSPORTER PERMEASE-RELATED-RELATED"/>
    <property type="match status" value="1"/>
</dbReference>
<evidence type="ECO:0000313" key="9">
    <source>
        <dbReference type="Proteomes" id="UP001145145"/>
    </source>
</evidence>
<feature type="transmembrane region" description="Helical" evidence="6">
    <location>
        <begin position="243"/>
        <end position="267"/>
    </location>
</feature>
<accession>A0A9W6C5U9</accession>
<dbReference type="AlphaFoldDB" id="A0A9W6C5U9"/>
<organism evidence="8 9">
    <name type="scientific">Sellimonas catena</name>
    <dbReference type="NCBI Taxonomy" id="2994035"/>
    <lineage>
        <taxon>Bacteria</taxon>
        <taxon>Bacillati</taxon>
        <taxon>Bacillota</taxon>
        <taxon>Clostridia</taxon>
        <taxon>Lachnospirales</taxon>
        <taxon>Lachnospiraceae</taxon>
        <taxon>Sellimonas</taxon>
    </lineage>
</organism>
<dbReference type="GO" id="GO:0005886">
    <property type="term" value="C:plasma membrane"/>
    <property type="evidence" value="ECO:0007669"/>
    <property type="project" value="UniProtKB-SubCell"/>
</dbReference>
<gene>
    <name evidence="8" type="ORF">Selli1_04310</name>
</gene>
<dbReference type="InterPro" id="IPR052536">
    <property type="entry name" value="ABC-4_Integral_Memb_Prot"/>
</dbReference>
<feature type="transmembrane region" description="Helical" evidence="6">
    <location>
        <begin position="335"/>
        <end position="354"/>
    </location>
</feature>
<comment type="caution">
    <text evidence="8">The sequence shown here is derived from an EMBL/GenBank/DDBJ whole genome shotgun (WGS) entry which is preliminary data.</text>
</comment>
<keyword evidence="3 6" id="KW-0812">Transmembrane</keyword>
<feature type="transmembrane region" description="Helical" evidence="6">
    <location>
        <begin position="841"/>
        <end position="862"/>
    </location>
</feature>
<evidence type="ECO:0000256" key="1">
    <source>
        <dbReference type="ARBA" id="ARBA00004651"/>
    </source>
</evidence>
<comment type="subcellular location">
    <subcellularLocation>
        <location evidence="1">Cell membrane</location>
        <topology evidence="1">Multi-pass membrane protein</topology>
    </subcellularLocation>
</comment>
<protein>
    <recommendedName>
        <fullName evidence="7">ABC3 transporter permease C-terminal domain-containing protein</fullName>
    </recommendedName>
</protein>
<proteinExistence type="predicted"/>
<evidence type="ECO:0000256" key="5">
    <source>
        <dbReference type="ARBA" id="ARBA00023136"/>
    </source>
</evidence>
<evidence type="ECO:0000256" key="4">
    <source>
        <dbReference type="ARBA" id="ARBA00022989"/>
    </source>
</evidence>
<feature type="domain" description="ABC3 transporter permease C-terminal" evidence="7">
    <location>
        <begin position="249"/>
        <end position="352"/>
    </location>
</feature>
<name>A0A9W6C5U9_9FIRM</name>
<feature type="transmembrane region" description="Helical" evidence="6">
    <location>
        <begin position="461"/>
        <end position="484"/>
    </location>
</feature>
<feature type="transmembrane region" description="Helical" evidence="6">
    <location>
        <begin position="288"/>
        <end position="315"/>
    </location>
</feature>
<dbReference type="Proteomes" id="UP001145145">
    <property type="component" value="Unassembled WGS sequence"/>
</dbReference>
<dbReference type="InterPro" id="IPR003838">
    <property type="entry name" value="ABC3_permease_C"/>
</dbReference>
<dbReference type="EMBL" id="BSBO01000003">
    <property type="protein sequence ID" value="GLG03257.1"/>
    <property type="molecule type" value="Genomic_DNA"/>
</dbReference>
<evidence type="ECO:0000256" key="6">
    <source>
        <dbReference type="SAM" id="Phobius"/>
    </source>
</evidence>
<feature type="transmembrane region" description="Helical" evidence="6">
    <location>
        <begin position="60"/>
        <end position="81"/>
    </location>
</feature>
<feature type="transmembrane region" description="Helical" evidence="6">
    <location>
        <begin position="128"/>
        <end position="148"/>
    </location>
</feature>
<evidence type="ECO:0000256" key="3">
    <source>
        <dbReference type="ARBA" id="ARBA00022692"/>
    </source>
</evidence>
<feature type="transmembrane region" description="Helical" evidence="6">
    <location>
        <begin position="754"/>
        <end position="773"/>
    </location>
</feature>
<dbReference type="PANTHER" id="PTHR46795:SF3">
    <property type="entry name" value="ABC TRANSPORTER PERMEASE"/>
    <property type="match status" value="1"/>
</dbReference>
<keyword evidence="4 6" id="KW-1133">Transmembrane helix</keyword>
<feature type="transmembrane region" description="Helical" evidence="6">
    <location>
        <begin position="381"/>
        <end position="399"/>
    </location>
</feature>